<evidence type="ECO:0000313" key="2">
    <source>
        <dbReference type="Proteomes" id="UP000774699"/>
    </source>
</evidence>
<accession>A0A8T4C6K4</accession>
<organism evidence="1 2">
    <name type="scientific">Candidatus Iainarchaeum sp</name>
    <dbReference type="NCBI Taxonomy" id="3101447"/>
    <lineage>
        <taxon>Archaea</taxon>
        <taxon>Candidatus Iainarchaeota</taxon>
        <taxon>Candidatus Iainarchaeia</taxon>
        <taxon>Candidatus Iainarchaeales</taxon>
        <taxon>Candidatus Iainarchaeaceae</taxon>
        <taxon>Candidatus Iainarchaeum</taxon>
    </lineage>
</organism>
<dbReference type="AlphaFoldDB" id="A0A8T4C6K4"/>
<name>A0A8T4C6K4_9ARCH</name>
<protein>
    <submittedName>
        <fullName evidence="1">Uncharacterized protein</fullName>
    </submittedName>
</protein>
<reference evidence="1" key="1">
    <citation type="submission" date="2019-03" db="EMBL/GenBank/DDBJ databases">
        <title>Lake Tanganyika Metagenome-Assembled Genomes (MAGs).</title>
        <authorList>
            <person name="Tran P."/>
        </authorList>
    </citation>
    <scope>NUCLEOTIDE SEQUENCE</scope>
    <source>
        <strain evidence="1">M_DeepCast_50m_m2_156</strain>
    </source>
</reference>
<comment type="caution">
    <text evidence="1">The sequence shown here is derived from an EMBL/GenBank/DDBJ whole genome shotgun (WGS) entry which is preliminary data.</text>
</comment>
<dbReference type="Proteomes" id="UP000774699">
    <property type="component" value="Unassembled WGS sequence"/>
</dbReference>
<evidence type="ECO:0000313" key="1">
    <source>
        <dbReference type="EMBL" id="MBM3282156.1"/>
    </source>
</evidence>
<proteinExistence type="predicted"/>
<dbReference type="EMBL" id="VGJJ01000012">
    <property type="protein sequence ID" value="MBM3282156.1"/>
    <property type="molecule type" value="Genomic_DNA"/>
</dbReference>
<sequence length="133" mass="15598">MVLRLSTRTPIEYESNLTRFILNESVHANEGILFLDCQSTLTRYLRSRRELIPLFNTLNMHHLQSMDELLTLLQSVDFHQLIQRSRIIIVSPFYHFLGDASAWKQKKLLLKAENAFEKIEEKFNVHVVVAEEG</sequence>
<gene>
    <name evidence="1" type="ORF">FJY86_02340</name>
</gene>